<evidence type="ECO:0000256" key="1">
    <source>
        <dbReference type="SAM" id="MobiDB-lite"/>
    </source>
</evidence>
<feature type="compositionally biased region" description="Basic and acidic residues" evidence="1">
    <location>
        <begin position="15"/>
        <end position="37"/>
    </location>
</feature>
<proteinExistence type="predicted"/>
<reference evidence="3" key="1">
    <citation type="submission" date="2016-11" db="UniProtKB">
        <authorList>
            <consortium name="WormBaseParasite"/>
        </authorList>
    </citation>
    <scope>IDENTIFICATION</scope>
</reference>
<sequence length="74" mass="8520">MGNEVEYEVEVAAKAKQESIRSEDDGKSRGERYLNGDKRKRSKRNGDKNRISNDTAMRELFPSFHKIDTSSSRL</sequence>
<evidence type="ECO:0000313" key="3">
    <source>
        <dbReference type="WBParaSite" id="Hba_18769"/>
    </source>
</evidence>
<dbReference type="WBParaSite" id="Hba_18769">
    <property type="protein sequence ID" value="Hba_18769"/>
    <property type="gene ID" value="Hba_18769"/>
</dbReference>
<accession>A0A1I7XN73</accession>
<dbReference type="Proteomes" id="UP000095283">
    <property type="component" value="Unplaced"/>
</dbReference>
<name>A0A1I7XN73_HETBA</name>
<dbReference type="AlphaFoldDB" id="A0A1I7XN73"/>
<organism evidence="2 3">
    <name type="scientific">Heterorhabditis bacteriophora</name>
    <name type="common">Entomopathogenic nematode worm</name>
    <dbReference type="NCBI Taxonomy" id="37862"/>
    <lineage>
        <taxon>Eukaryota</taxon>
        <taxon>Metazoa</taxon>
        <taxon>Ecdysozoa</taxon>
        <taxon>Nematoda</taxon>
        <taxon>Chromadorea</taxon>
        <taxon>Rhabditida</taxon>
        <taxon>Rhabditina</taxon>
        <taxon>Rhabditomorpha</taxon>
        <taxon>Strongyloidea</taxon>
        <taxon>Heterorhabditidae</taxon>
        <taxon>Heterorhabditis</taxon>
    </lineage>
</organism>
<feature type="region of interest" description="Disordered" evidence="1">
    <location>
        <begin position="15"/>
        <end position="57"/>
    </location>
</feature>
<keyword evidence="2" id="KW-1185">Reference proteome</keyword>
<evidence type="ECO:0000313" key="2">
    <source>
        <dbReference type="Proteomes" id="UP000095283"/>
    </source>
</evidence>
<protein>
    <submittedName>
        <fullName evidence="3">Uncharacterized protein</fullName>
    </submittedName>
</protein>